<dbReference type="Proteomes" id="UP000808388">
    <property type="component" value="Unassembled WGS sequence"/>
</dbReference>
<reference evidence="2" key="1">
    <citation type="submission" date="2020-07" db="EMBL/GenBank/DDBJ databases">
        <title>Huge and variable diversity of episymbiotic CPR bacteria and DPANN archaea in groundwater ecosystems.</title>
        <authorList>
            <person name="He C.Y."/>
            <person name="Keren R."/>
            <person name="Whittaker M."/>
            <person name="Farag I.F."/>
            <person name="Doudna J."/>
            <person name="Cate J.H.D."/>
            <person name="Banfield J.F."/>
        </authorList>
    </citation>
    <scope>NUCLEOTIDE SEQUENCE</scope>
    <source>
        <strain evidence="2">NC_groundwater_972_Pr1_S-0.2um_49_27</strain>
    </source>
</reference>
<evidence type="ECO:0000259" key="1">
    <source>
        <dbReference type="Pfam" id="PF13482"/>
    </source>
</evidence>
<name>A0A9D6LNM3_9BACT</name>
<dbReference type="SUPFAM" id="SSF53098">
    <property type="entry name" value="Ribonuclease H-like"/>
    <property type="match status" value="1"/>
</dbReference>
<evidence type="ECO:0000313" key="2">
    <source>
        <dbReference type="EMBL" id="MBI3627779.1"/>
    </source>
</evidence>
<dbReference type="InterPro" id="IPR012337">
    <property type="entry name" value="RNaseH-like_sf"/>
</dbReference>
<evidence type="ECO:0000313" key="3">
    <source>
        <dbReference type="Proteomes" id="UP000808388"/>
    </source>
</evidence>
<organism evidence="2 3">
    <name type="scientific">Candidatus Sungiibacteriota bacterium</name>
    <dbReference type="NCBI Taxonomy" id="2750080"/>
    <lineage>
        <taxon>Bacteria</taxon>
        <taxon>Candidatus Sungiibacteriota</taxon>
    </lineage>
</organism>
<dbReference type="AlphaFoldDB" id="A0A9D6LNM3"/>
<dbReference type="Pfam" id="PF13482">
    <property type="entry name" value="RNase_H_2"/>
    <property type="match status" value="1"/>
</dbReference>
<dbReference type="EMBL" id="JACQCQ010000012">
    <property type="protein sequence ID" value="MBI3627779.1"/>
    <property type="molecule type" value="Genomic_DNA"/>
</dbReference>
<dbReference type="GO" id="GO:0003676">
    <property type="term" value="F:nucleic acid binding"/>
    <property type="evidence" value="ECO:0007669"/>
    <property type="project" value="InterPro"/>
</dbReference>
<protein>
    <submittedName>
        <fullName evidence="2">Ribonuclease H-like domain-containing protein</fullName>
    </submittedName>
</protein>
<proteinExistence type="predicted"/>
<comment type="caution">
    <text evidence="2">The sequence shown here is derived from an EMBL/GenBank/DDBJ whole genome shotgun (WGS) entry which is preliminary data.</text>
</comment>
<accession>A0A9D6LNM3</accession>
<feature type="domain" description="YprB ribonuclease H-like" evidence="1">
    <location>
        <begin position="8"/>
        <end position="155"/>
    </location>
</feature>
<dbReference type="InterPro" id="IPR038720">
    <property type="entry name" value="YprB_RNase_H-like_dom"/>
</dbReference>
<gene>
    <name evidence="2" type="ORF">HY220_03510</name>
</gene>
<dbReference type="Gene3D" id="3.30.420.10">
    <property type="entry name" value="Ribonuclease H-like superfamily/Ribonuclease H"/>
    <property type="match status" value="1"/>
</dbReference>
<dbReference type="InterPro" id="IPR036397">
    <property type="entry name" value="RNaseH_sf"/>
</dbReference>
<sequence>MPQDEIVFDIETKKAFAEVGGKFDFASLGVSIIGLYSYAEDSYLTFDETSLDQFVLRLKNARRVIGYNIKHFDYQVLQGHVSEFSFKSLPTLDLMEETAKALGFRPKLNDLAKGTLGVEKSGRGMDAIRWYQEGKIEEIKKYCLDDVRLTKDLFEFGVSHGYLMIEQGIARTLLRIPVSWQKLVEEKAVQHSLF</sequence>